<feature type="region of interest" description="Disordered" evidence="1">
    <location>
        <begin position="88"/>
        <end position="110"/>
    </location>
</feature>
<evidence type="ECO:0000313" key="2">
    <source>
        <dbReference type="EMBL" id="CAD7403080.1"/>
    </source>
</evidence>
<dbReference type="AlphaFoldDB" id="A0A7R9CV57"/>
<dbReference type="EMBL" id="OC318737">
    <property type="protein sequence ID" value="CAD7403080.1"/>
    <property type="molecule type" value="Genomic_DNA"/>
</dbReference>
<name>A0A7R9CV57_TIMCR</name>
<organism evidence="2">
    <name type="scientific">Timema cristinae</name>
    <name type="common">Walking stick</name>
    <dbReference type="NCBI Taxonomy" id="61476"/>
    <lineage>
        <taxon>Eukaryota</taxon>
        <taxon>Metazoa</taxon>
        <taxon>Ecdysozoa</taxon>
        <taxon>Arthropoda</taxon>
        <taxon>Hexapoda</taxon>
        <taxon>Insecta</taxon>
        <taxon>Pterygota</taxon>
        <taxon>Neoptera</taxon>
        <taxon>Polyneoptera</taxon>
        <taxon>Phasmatodea</taxon>
        <taxon>Timematodea</taxon>
        <taxon>Timematoidea</taxon>
        <taxon>Timematidae</taxon>
        <taxon>Timema</taxon>
    </lineage>
</organism>
<proteinExistence type="predicted"/>
<protein>
    <submittedName>
        <fullName evidence="2">Uncharacterized protein</fullName>
    </submittedName>
</protein>
<accession>A0A7R9CV57</accession>
<gene>
    <name evidence="2" type="ORF">TCEB3V08_LOCUS6808</name>
</gene>
<reference evidence="2" key="1">
    <citation type="submission" date="2020-11" db="EMBL/GenBank/DDBJ databases">
        <authorList>
            <person name="Tran Van P."/>
        </authorList>
    </citation>
    <scope>NUCLEOTIDE SEQUENCE</scope>
</reference>
<sequence length="110" mass="12719">MGPVTQCQQHVTRYLNPPINILRMCLLEHQMDNSSGSSLVRYQLSADRTEQHLEDMCDTEHMFGVVELPPYSNDNIIRHKYSDVECTDSEFQSSEEDDSCEISSIENEEF</sequence>
<evidence type="ECO:0000256" key="1">
    <source>
        <dbReference type="SAM" id="MobiDB-lite"/>
    </source>
</evidence>